<dbReference type="KEGG" id="mpro:BJP34_15080"/>
<dbReference type="AlphaFoldDB" id="A0A1D8U0V7"/>
<reference evidence="8" key="1">
    <citation type="submission" date="2016-10" db="EMBL/GenBank/DDBJ databases">
        <title>Comparative genomics uncovers the prolific and rare metabolic potential of the cyanobacterial genus Moorea.</title>
        <authorList>
            <person name="Leao T."/>
            <person name="Castelao G."/>
            <person name="Korobeynikov A."/>
            <person name="Monroe E.A."/>
            <person name="Podell S."/>
            <person name="Glukhov E."/>
            <person name="Allen E."/>
            <person name="Gerwick W.H."/>
            <person name="Gerwick L."/>
        </authorList>
    </citation>
    <scope>NUCLEOTIDE SEQUENCE [LARGE SCALE GENOMIC DNA]</scope>
    <source>
        <strain evidence="8">PAL-8-15-08-1</strain>
    </source>
</reference>
<dbReference type="GO" id="GO:0000150">
    <property type="term" value="F:DNA strand exchange activity"/>
    <property type="evidence" value="ECO:0007669"/>
    <property type="project" value="InterPro"/>
</dbReference>
<dbReference type="KEGG" id="mpro:BJP34_22740"/>
<feature type="domain" description="HTH merR-type" evidence="1">
    <location>
        <begin position="2"/>
        <end position="45"/>
    </location>
</feature>
<dbReference type="Proteomes" id="UP000177870">
    <property type="component" value="Chromosome"/>
</dbReference>
<dbReference type="KEGG" id="mpro:BJP34_32035"/>
<dbReference type="SUPFAM" id="SSF46955">
    <property type="entry name" value="Putative DNA-binding domain"/>
    <property type="match status" value="1"/>
</dbReference>
<name>A0A1D8U0V7_9CYAN</name>
<dbReference type="InterPro" id="IPR036162">
    <property type="entry name" value="Resolvase-like_N_sf"/>
</dbReference>
<dbReference type="InterPro" id="IPR009061">
    <property type="entry name" value="DNA-bd_dom_put_sf"/>
</dbReference>
<dbReference type="EMBL" id="CP017599">
    <property type="protein sequence ID" value="AOX01878.1"/>
    <property type="molecule type" value="Genomic_DNA"/>
</dbReference>
<dbReference type="RefSeq" id="WP_070393043.1">
    <property type="nucleotide sequence ID" value="NZ_CP017599.1"/>
</dbReference>
<dbReference type="PANTHER" id="PTHR36172:SF1">
    <property type="entry name" value="RESOLVASE-RELATED"/>
    <property type="match status" value="1"/>
</dbReference>
<evidence type="ECO:0000313" key="4">
    <source>
        <dbReference type="EMBL" id="AOX01185.1"/>
    </source>
</evidence>
<dbReference type="KEGG" id="mpro:BJP34_30470"/>
<dbReference type="EMBL" id="CP017599">
    <property type="protein sequence ID" value="AOX00590.1"/>
    <property type="molecule type" value="Genomic_DNA"/>
</dbReference>
<dbReference type="PROSITE" id="PS50937">
    <property type="entry name" value="HTH_MERR_2"/>
    <property type="match status" value="1"/>
</dbReference>
<dbReference type="Pfam" id="PF13411">
    <property type="entry name" value="MerR_1"/>
    <property type="match status" value="1"/>
</dbReference>
<organism evidence="7 8">
    <name type="scientific">Moorena producens PAL-8-15-08-1</name>
    <dbReference type="NCBI Taxonomy" id="1458985"/>
    <lineage>
        <taxon>Bacteria</taxon>
        <taxon>Bacillati</taxon>
        <taxon>Cyanobacteriota</taxon>
        <taxon>Cyanophyceae</taxon>
        <taxon>Coleofasciculales</taxon>
        <taxon>Coleofasciculaceae</taxon>
        <taxon>Moorena</taxon>
    </lineage>
</organism>
<dbReference type="InterPro" id="IPR048046">
    <property type="entry name" value="Transpos_IS607"/>
</dbReference>
<evidence type="ECO:0000259" key="2">
    <source>
        <dbReference type="PROSITE" id="PS51736"/>
    </source>
</evidence>
<dbReference type="SMART" id="SM00422">
    <property type="entry name" value="HTH_MERR"/>
    <property type="match status" value="1"/>
</dbReference>
<dbReference type="KEGG" id="mpro:BJP34_18620"/>
<gene>
    <name evidence="3" type="ORF">BJP34_15080</name>
    <name evidence="4" type="ORF">BJP34_18620</name>
    <name evidence="5" type="ORF">BJP34_22740</name>
    <name evidence="6" type="ORF">BJP34_30470</name>
    <name evidence="7" type="ORF">BJP34_32035</name>
</gene>
<dbReference type="Gene3D" id="3.40.50.1390">
    <property type="entry name" value="Resolvase, N-terminal catalytic domain"/>
    <property type="match status" value="1"/>
</dbReference>
<dbReference type="SMART" id="SM00857">
    <property type="entry name" value="Resolvase"/>
    <property type="match status" value="1"/>
</dbReference>
<feature type="domain" description="Resolvase/invertase-type recombinase catalytic" evidence="2">
    <location>
        <begin position="59"/>
        <end position="203"/>
    </location>
</feature>
<dbReference type="Pfam" id="PF00239">
    <property type="entry name" value="Resolvase"/>
    <property type="match status" value="1"/>
</dbReference>
<evidence type="ECO:0000313" key="5">
    <source>
        <dbReference type="EMBL" id="AOX01878.1"/>
    </source>
</evidence>
<protein>
    <submittedName>
        <fullName evidence="7">Recombinase</fullName>
    </submittedName>
</protein>
<dbReference type="Gene3D" id="1.10.1660.10">
    <property type="match status" value="1"/>
</dbReference>
<dbReference type="EMBL" id="CP017599">
    <property type="protein sequence ID" value="AOX03189.1"/>
    <property type="molecule type" value="Genomic_DNA"/>
</dbReference>
<proteinExistence type="predicted"/>
<dbReference type="PANTHER" id="PTHR36172">
    <property type="match status" value="1"/>
</dbReference>
<dbReference type="SUPFAM" id="SSF53041">
    <property type="entry name" value="Resolvase-like"/>
    <property type="match status" value="1"/>
</dbReference>
<dbReference type="EMBL" id="CP017599">
    <property type="protein sequence ID" value="AOX03453.1"/>
    <property type="molecule type" value="Genomic_DNA"/>
</dbReference>
<evidence type="ECO:0000313" key="6">
    <source>
        <dbReference type="EMBL" id="AOX03189.1"/>
    </source>
</evidence>
<dbReference type="InterPro" id="IPR000551">
    <property type="entry name" value="MerR-type_HTH_dom"/>
</dbReference>
<evidence type="ECO:0000313" key="3">
    <source>
        <dbReference type="EMBL" id="AOX00590.1"/>
    </source>
</evidence>
<evidence type="ECO:0000313" key="7">
    <source>
        <dbReference type="EMBL" id="AOX03453.1"/>
    </source>
</evidence>
<dbReference type="FunFam" id="3.40.50.1390:FF:000002">
    <property type="entry name" value="ORF1 in transposon ISC1904"/>
    <property type="match status" value="1"/>
</dbReference>
<dbReference type="Gene3D" id="1.10.287.2170">
    <property type="match status" value="1"/>
</dbReference>
<dbReference type="InterPro" id="IPR051491">
    <property type="entry name" value="Recombinase/Transposase-rel"/>
</dbReference>
<dbReference type="GO" id="GO:0006355">
    <property type="term" value="P:regulation of DNA-templated transcription"/>
    <property type="evidence" value="ECO:0007669"/>
    <property type="project" value="InterPro"/>
</dbReference>
<dbReference type="EMBL" id="CP017599">
    <property type="protein sequence ID" value="AOX01185.1"/>
    <property type="molecule type" value="Genomic_DNA"/>
</dbReference>
<dbReference type="PROSITE" id="PS51736">
    <property type="entry name" value="RECOMBINASES_3"/>
    <property type="match status" value="1"/>
</dbReference>
<evidence type="ECO:0000313" key="8">
    <source>
        <dbReference type="Proteomes" id="UP000177870"/>
    </source>
</evidence>
<evidence type="ECO:0000259" key="1">
    <source>
        <dbReference type="PROSITE" id="PS50937"/>
    </source>
</evidence>
<dbReference type="InterPro" id="IPR006119">
    <property type="entry name" value="Resolv_N"/>
</dbReference>
<dbReference type="GO" id="GO:0003677">
    <property type="term" value="F:DNA binding"/>
    <property type="evidence" value="ECO:0007669"/>
    <property type="project" value="InterPro"/>
</dbReference>
<dbReference type="OrthoDB" id="572247at2"/>
<dbReference type="CDD" id="cd04762">
    <property type="entry name" value="HTH_MerR-trunc"/>
    <property type="match status" value="1"/>
</dbReference>
<sequence>MHYRPHEFAKIAGVTVRTLQRWDISGKLVADRSLGNHRIYTQKHINQLKGLSRDHAKRLVVVYCRVSSPALKPELENQVKAMDTFCCASGIQIDEVIKEVGGGLNFKRKKFLNLIFRMLSGQISTIVVAHKDRLCRFAFELIVELANYCDCNIVVTNNESLSPQQEMVEDLMAIIHCFSCRLYGLRRSVQPIQENIDKNIDNPENCAKVEMEVQV</sequence>
<accession>A0A1D8U0V7</accession>
<reference evidence="7" key="2">
    <citation type="journal article" date="2017" name="Proc. Natl. Acad. Sci. U.S.A.">
        <title>Comparative genomics uncovers the prolific and distinctive metabolic potential of the cyanobacterial genus Moorea.</title>
        <authorList>
            <person name="Leao T."/>
            <person name="Castelao G."/>
            <person name="Korobeynikov A."/>
            <person name="Monroe E.A."/>
            <person name="Podell S."/>
            <person name="Glukhov E."/>
            <person name="Allen E.E."/>
            <person name="Gerwick W.H."/>
            <person name="Gerwick L."/>
        </authorList>
    </citation>
    <scope>NUCLEOTIDE SEQUENCE</scope>
    <source>
        <strain evidence="7">PAL-8-15-08-1</strain>
    </source>
</reference>
<dbReference type="NCBIfam" id="NF033518">
    <property type="entry name" value="transpos_IS607"/>
    <property type="match status" value="1"/>
</dbReference>